<proteinExistence type="predicted"/>
<protein>
    <submittedName>
        <fullName evidence="1">Uncharacterized protein</fullName>
    </submittedName>
</protein>
<sequence length="105" mass="12090">MEDSGKIKKQEDVVKVKQKPKEEALRNLHKFKTAKLSGFYIMHLEDRPLKFSAITHQPCKCDSVQWINWILGSCLFGIWSREAPPLLIQRKLRVGQALCSLTVVI</sequence>
<evidence type="ECO:0000313" key="2">
    <source>
        <dbReference type="Proteomes" id="UP001163603"/>
    </source>
</evidence>
<evidence type="ECO:0000313" key="1">
    <source>
        <dbReference type="EMBL" id="KAJ0014588.1"/>
    </source>
</evidence>
<dbReference type="EMBL" id="CM047748">
    <property type="protein sequence ID" value="KAJ0014588.1"/>
    <property type="molecule type" value="Genomic_DNA"/>
</dbReference>
<comment type="caution">
    <text evidence="1">The sequence shown here is derived from an EMBL/GenBank/DDBJ whole genome shotgun (WGS) entry which is preliminary data.</text>
</comment>
<organism evidence="1 2">
    <name type="scientific">Pistacia integerrima</name>
    <dbReference type="NCBI Taxonomy" id="434235"/>
    <lineage>
        <taxon>Eukaryota</taxon>
        <taxon>Viridiplantae</taxon>
        <taxon>Streptophyta</taxon>
        <taxon>Embryophyta</taxon>
        <taxon>Tracheophyta</taxon>
        <taxon>Spermatophyta</taxon>
        <taxon>Magnoliopsida</taxon>
        <taxon>eudicotyledons</taxon>
        <taxon>Gunneridae</taxon>
        <taxon>Pentapetalae</taxon>
        <taxon>rosids</taxon>
        <taxon>malvids</taxon>
        <taxon>Sapindales</taxon>
        <taxon>Anacardiaceae</taxon>
        <taxon>Pistacia</taxon>
    </lineage>
</organism>
<dbReference type="Proteomes" id="UP001163603">
    <property type="component" value="Chromosome 13"/>
</dbReference>
<reference evidence="2" key="1">
    <citation type="journal article" date="2023" name="G3 (Bethesda)">
        <title>Genome assembly and association tests identify interacting loci associated with vigor, precocity, and sex in interspecific pistachio rootstocks.</title>
        <authorList>
            <person name="Palmer W."/>
            <person name="Jacygrad E."/>
            <person name="Sagayaradj S."/>
            <person name="Cavanaugh K."/>
            <person name="Han R."/>
            <person name="Bertier L."/>
            <person name="Beede B."/>
            <person name="Kafkas S."/>
            <person name="Golino D."/>
            <person name="Preece J."/>
            <person name="Michelmore R."/>
        </authorList>
    </citation>
    <scope>NUCLEOTIDE SEQUENCE [LARGE SCALE GENOMIC DNA]</scope>
</reference>
<accession>A0ACC0XBB8</accession>
<gene>
    <name evidence="1" type="ORF">Pint_21749</name>
</gene>
<name>A0ACC0XBB8_9ROSI</name>
<keyword evidence="2" id="KW-1185">Reference proteome</keyword>